<reference evidence="2" key="2">
    <citation type="submission" date="2018-03" db="EMBL/GenBank/DDBJ databases">
        <title>The Triticum urartu genome reveals the dynamic nature of wheat genome evolution.</title>
        <authorList>
            <person name="Ling H."/>
            <person name="Ma B."/>
            <person name="Shi X."/>
            <person name="Liu H."/>
            <person name="Dong L."/>
            <person name="Sun H."/>
            <person name="Cao Y."/>
            <person name="Gao Q."/>
            <person name="Zheng S."/>
            <person name="Li Y."/>
            <person name="Yu Y."/>
            <person name="Du H."/>
            <person name="Qi M."/>
            <person name="Li Y."/>
            <person name="Yu H."/>
            <person name="Cui Y."/>
            <person name="Wang N."/>
            <person name="Chen C."/>
            <person name="Wu H."/>
            <person name="Zhao Y."/>
            <person name="Zhang J."/>
            <person name="Li Y."/>
            <person name="Zhou W."/>
            <person name="Zhang B."/>
            <person name="Hu W."/>
            <person name="Eijk M."/>
            <person name="Tang J."/>
            <person name="Witsenboer H."/>
            <person name="Zhao S."/>
            <person name="Li Z."/>
            <person name="Zhang A."/>
            <person name="Wang D."/>
            <person name="Liang C."/>
        </authorList>
    </citation>
    <scope>NUCLEOTIDE SEQUENCE [LARGE SCALE GENOMIC DNA]</scope>
    <source>
        <strain evidence="2">cv. G1812</strain>
    </source>
</reference>
<reference evidence="2" key="3">
    <citation type="submission" date="2022-06" db="UniProtKB">
        <authorList>
            <consortium name="EnsemblPlants"/>
        </authorList>
    </citation>
    <scope>IDENTIFICATION</scope>
</reference>
<protein>
    <submittedName>
        <fullName evidence="2">Uncharacterized protein</fullName>
    </submittedName>
</protein>
<dbReference type="Gramene" id="TuG1812G0500003980.01.T01">
    <property type="protein sequence ID" value="TuG1812G0500003980.01.T01.cds279815"/>
    <property type="gene ID" value="TuG1812G0500003980.01"/>
</dbReference>
<dbReference type="EnsemblPlants" id="TuG1812G0500003980.01.T01">
    <property type="protein sequence ID" value="TuG1812G0500003980.01.T01.cds279815"/>
    <property type="gene ID" value="TuG1812G0500003980.01"/>
</dbReference>
<keyword evidence="3" id="KW-1185">Reference proteome</keyword>
<evidence type="ECO:0000256" key="1">
    <source>
        <dbReference type="SAM" id="MobiDB-lite"/>
    </source>
</evidence>
<proteinExistence type="predicted"/>
<dbReference type="Proteomes" id="UP000015106">
    <property type="component" value="Chromosome 5"/>
</dbReference>
<organism evidence="2 3">
    <name type="scientific">Triticum urartu</name>
    <name type="common">Red wild einkorn</name>
    <name type="synonym">Crithodium urartu</name>
    <dbReference type="NCBI Taxonomy" id="4572"/>
    <lineage>
        <taxon>Eukaryota</taxon>
        <taxon>Viridiplantae</taxon>
        <taxon>Streptophyta</taxon>
        <taxon>Embryophyta</taxon>
        <taxon>Tracheophyta</taxon>
        <taxon>Spermatophyta</taxon>
        <taxon>Magnoliopsida</taxon>
        <taxon>Liliopsida</taxon>
        <taxon>Poales</taxon>
        <taxon>Poaceae</taxon>
        <taxon>BOP clade</taxon>
        <taxon>Pooideae</taxon>
        <taxon>Triticodae</taxon>
        <taxon>Triticeae</taxon>
        <taxon>Triticinae</taxon>
        <taxon>Triticum</taxon>
    </lineage>
</organism>
<dbReference type="AlphaFoldDB" id="A0A8R7VKI6"/>
<feature type="region of interest" description="Disordered" evidence="1">
    <location>
        <begin position="24"/>
        <end position="48"/>
    </location>
</feature>
<reference evidence="3" key="1">
    <citation type="journal article" date="2013" name="Nature">
        <title>Draft genome of the wheat A-genome progenitor Triticum urartu.</title>
        <authorList>
            <person name="Ling H.Q."/>
            <person name="Zhao S."/>
            <person name="Liu D."/>
            <person name="Wang J."/>
            <person name="Sun H."/>
            <person name="Zhang C."/>
            <person name="Fan H."/>
            <person name="Li D."/>
            <person name="Dong L."/>
            <person name="Tao Y."/>
            <person name="Gao C."/>
            <person name="Wu H."/>
            <person name="Li Y."/>
            <person name="Cui Y."/>
            <person name="Guo X."/>
            <person name="Zheng S."/>
            <person name="Wang B."/>
            <person name="Yu K."/>
            <person name="Liang Q."/>
            <person name="Yang W."/>
            <person name="Lou X."/>
            <person name="Chen J."/>
            <person name="Feng M."/>
            <person name="Jian J."/>
            <person name="Zhang X."/>
            <person name="Luo G."/>
            <person name="Jiang Y."/>
            <person name="Liu J."/>
            <person name="Wang Z."/>
            <person name="Sha Y."/>
            <person name="Zhang B."/>
            <person name="Wu H."/>
            <person name="Tang D."/>
            <person name="Shen Q."/>
            <person name="Xue P."/>
            <person name="Zou S."/>
            <person name="Wang X."/>
            <person name="Liu X."/>
            <person name="Wang F."/>
            <person name="Yang Y."/>
            <person name="An X."/>
            <person name="Dong Z."/>
            <person name="Zhang K."/>
            <person name="Zhang X."/>
            <person name="Luo M.C."/>
            <person name="Dvorak J."/>
            <person name="Tong Y."/>
            <person name="Wang J."/>
            <person name="Yang H."/>
            <person name="Li Z."/>
            <person name="Wang D."/>
            <person name="Zhang A."/>
            <person name="Wang J."/>
        </authorList>
    </citation>
    <scope>NUCLEOTIDE SEQUENCE</scope>
    <source>
        <strain evidence="3">cv. G1812</strain>
    </source>
</reference>
<accession>A0A8R7VKI6</accession>
<sequence>RVHHKNNTRVDHKFILSHIGQSTVRENQGQWTRPTRRPGTAAPPAPRGTTEVLLLVLVPGACSSSRRRGTTARPTAVWAVPAGPQGTTAVLLRAARPPPVRRRASLTISRRSFPAPAGSSESVESLSYMCHSLSHYV</sequence>
<evidence type="ECO:0000313" key="3">
    <source>
        <dbReference type="Proteomes" id="UP000015106"/>
    </source>
</evidence>
<dbReference type="Gramene" id="TuG1812U0000338500.01.T01">
    <property type="protein sequence ID" value="TuG1812U0000338500.01.T01.s_cds7261"/>
    <property type="gene ID" value="TuG1812U0000338500.01"/>
</dbReference>
<dbReference type="EnsemblPlants" id="TuG1812U0000338500.01.T01">
    <property type="protein sequence ID" value="TuG1812U0000338500.01.T01.s_cds7261"/>
    <property type="gene ID" value="TuG1812U0000338500.01"/>
</dbReference>
<evidence type="ECO:0000313" key="2">
    <source>
        <dbReference type="EnsemblPlants" id="TuG1812U0000338500.01.T01.s_cds7261"/>
    </source>
</evidence>
<name>A0A8R7VKI6_TRIUA</name>